<organism evidence="2 3">
    <name type="scientific">Rhizophagus irregularis</name>
    <dbReference type="NCBI Taxonomy" id="588596"/>
    <lineage>
        <taxon>Eukaryota</taxon>
        <taxon>Fungi</taxon>
        <taxon>Fungi incertae sedis</taxon>
        <taxon>Mucoromycota</taxon>
        <taxon>Glomeromycotina</taxon>
        <taxon>Glomeromycetes</taxon>
        <taxon>Glomerales</taxon>
        <taxon>Glomeraceae</taxon>
        <taxon>Rhizophagus</taxon>
    </lineage>
</organism>
<dbReference type="AlphaFoldDB" id="A0A2N1M751"/>
<evidence type="ECO:0000313" key="3">
    <source>
        <dbReference type="Proteomes" id="UP000233469"/>
    </source>
</evidence>
<dbReference type="Proteomes" id="UP000233469">
    <property type="component" value="Unassembled WGS sequence"/>
</dbReference>
<accession>A0A2N1M751</accession>
<gene>
    <name evidence="2" type="ORF">RhiirC2_797978</name>
</gene>
<feature type="compositionally biased region" description="Low complexity" evidence="1">
    <location>
        <begin position="157"/>
        <end position="175"/>
    </location>
</feature>
<proteinExistence type="predicted"/>
<reference evidence="2 3" key="1">
    <citation type="submission" date="2016-04" db="EMBL/GenBank/DDBJ databases">
        <title>Genome analyses suggest a sexual origin of heterokaryosis in a supposedly ancient asexual fungus.</title>
        <authorList>
            <person name="Ropars J."/>
            <person name="Sedzielewska K."/>
            <person name="Noel J."/>
            <person name="Charron P."/>
            <person name="Farinelli L."/>
            <person name="Marton T."/>
            <person name="Kruger M."/>
            <person name="Pelin A."/>
            <person name="Brachmann A."/>
            <person name="Corradi N."/>
        </authorList>
    </citation>
    <scope>NUCLEOTIDE SEQUENCE [LARGE SCALE GENOMIC DNA]</scope>
    <source>
        <strain evidence="2 3">C2</strain>
    </source>
</reference>
<feature type="compositionally biased region" description="Basic and acidic residues" evidence="1">
    <location>
        <begin position="105"/>
        <end position="123"/>
    </location>
</feature>
<evidence type="ECO:0000256" key="1">
    <source>
        <dbReference type="SAM" id="MobiDB-lite"/>
    </source>
</evidence>
<reference evidence="2 3" key="2">
    <citation type="submission" date="2017-10" db="EMBL/GenBank/DDBJ databases">
        <title>Extensive intraspecific genome diversity in a model arbuscular mycorrhizal fungus.</title>
        <authorList>
            <person name="Chen E.C.H."/>
            <person name="Morin E."/>
            <person name="Baudet D."/>
            <person name="Noel J."/>
            <person name="Ndikumana S."/>
            <person name="Charron P."/>
            <person name="St-Onge C."/>
            <person name="Giorgi J."/>
            <person name="Grigoriev I.V."/>
            <person name="Roux C."/>
            <person name="Martin F.M."/>
            <person name="Corradi N."/>
        </authorList>
    </citation>
    <scope>NUCLEOTIDE SEQUENCE [LARGE SCALE GENOMIC DNA]</scope>
    <source>
        <strain evidence="2 3">C2</strain>
    </source>
</reference>
<evidence type="ECO:0000313" key="2">
    <source>
        <dbReference type="EMBL" id="PKK57463.1"/>
    </source>
</evidence>
<feature type="region of interest" description="Disordered" evidence="1">
    <location>
        <begin position="62"/>
        <end position="197"/>
    </location>
</feature>
<comment type="caution">
    <text evidence="2">The sequence shown here is derived from an EMBL/GenBank/DDBJ whole genome shotgun (WGS) entry which is preliminary data.</text>
</comment>
<dbReference type="VEuPathDB" id="FungiDB:FUN_005927"/>
<feature type="compositionally biased region" description="Polar residues" evidence="1">
    <location>
        <begin position="124"/>
        <end position="138"/>
    </location>
</feature>
<protein>
    <submittedName>
        <fullName evidence="2">Uncharacterized protein</fullName>
    </submittedName>
</protein>
<sequence>MSVNKANQLEVLRQCISELKAENAELKVFKRRSTELEAENFNLKREVANLRKKLGNRIEELDKNGEDAESRLAKVEQDSSVVNEHQSNNVSSSIENEQESPVVDDQSRNVKEAKRVKLEKSVDDVSNSFVDQSSNTNTADDEPVERVTSSEQESWQNVYSPNNSSLNSNSISEKSWQSPANEPKKPSSAKSQEETEIETFLIEESSPPAVQKIPYNQKVEQGLRYELSAYTEGKGSTSQSRAFDIEIPEFSLEAILTGSSEVTAQNIVDL</sequence>
<feature type="compositionally biased region" description="Polar residues" evidence="1">
    <location>
        <begin position="78"/>
        <end position="95"/>
    </location>
</feature>
<dbReference type="EMBL" id="LLXL01004361">
    <property type="protein sequence ID" value="PKK57463.1"/>
    <property type="molecule type" value="Genomic_DNA"/>
</dbReference>
<name>A0A2N1M751_9GLOM</name>
<feature type="compositionally biased region" description="Basic and acidic residues" evidence="1">
    <location>
        <begin position="62"/>
        <end position="77"/>
    </location>
</feature>
<feature type="compositionally biased region" description="Polar residues" evidence="1">
    <location>
        <begin position="147"/>
        <end position="156"/>
    </location>
</feature>